<proteinExistence type="predicted"/>
<accession>A0AAD5J9N0</accession>
<reference evidence="4" key="1">
    <citation type="journal article" date="2022" name="Plant J.">
        <title>Strategies of tolerance reflected in two North American maple genomes.</title>
        <authorList>
            <person name="McEvoy S.L."/>
            <person name="Sezen U.U."/>
            <person name="Trouern-Trend A."/>
            <person name="McMahon S.M."/>
            <person name="Schaberg P.G."/>
            <person name="Yang J."/>
            <person name="Wegrzyn J.L."/>
            <person name="Swenson N.G."/>
        </authorList>
    </citation>
    <scope>NUCLEOTIDE SEQUENCE</scope>
    <source>
        <strain evidence="4">91603</strain>
    </source>
</reference>
<evidence type="ECO:0000256" key="2">
    <source>
        <dbReference type="SAM" id="SignalP"/>
    </source>
</evidence>
<evidence type="ECO:0000313" key="5">
    <source>
        <dbReference type="Proteomes" id="UP001064489"/>
    </source>
</evidence>
<dbReference type="Gene3D" id="3.90.1320.10">
    <property type="entry name" value="Outer-capsid protein sigma 3, large lobe"/>
    <property type="match status" value="1"/>
</dbReference>
<gene>
    <name evidence="4" type="ORF">LWI28_010909</name>
</gene>
<name>A0AAD5J9N0_ACENE</name>
<dbReference type="PANTHER" id="PTHR31589">
    <property type="entry name" value="PROTEIN, PUTATIVE (DUF239)-RELATED-RELATED"/>
    <property type="match status" value="1"/>
</dbReference>
<feature type="chain" id="PRO_5042228217" description="Neprosin PEP catalytic domain-containing protein" evidence="2">
    <location>
        <begin position="19"/>
        <end position="222"/>
    </location>
</feature>
<evidence type="ECO:0000259" key="3">
    <source>
        <dbReference type="PROSITE" id="PS52045"/>
    </source>
</evidence>
<dbReference type="EMBL" id="JAJSOW010000004">
    <property type="protein sequence ID" value="KAI9191618.1"/>
    <property type="molecule type" value="Genomic_DNA"/>
</dbReference>
<protein>
    <recommendedName>
        <fullName evidence="3">Neprosin PEP catalytic domain-containing protein</fullName>
    </recommendedName>
</protein>
<feature type="compositionally biased region" description="Low complexity" evidence="1">
    <location>
        <begin position="109"/>
        <end position="118"/>
    </location>
</feature>
<dbReference type="InterPro" id="IPR053168">
    <property type="entry name" value="Glutamic_endopeptidase"/>
</dbReference>
<sequence>MEKRVSMLLLLMAVFVLSDVADRKATARVTLSGIDRKLNLLNKPAVKSIKSEDGDIIDCVDINKQPAFDHPALRNHKIQMMPSFDQPTEKIDTRNESSQPVIQQTWQKSGSLSGGNSSNSQNPLQAAACCMHMTEIYSCCCCLTFLDLLTRLFSLNQSAIQVTVGYNYIGAQGDINVWNPTVDLPDDYTTGQIWLKAGPGDNFESVEAGWVVNPKLYGDHAT</sequence>
<comment type="caution">
    <text evidence="4">The sequence shown here is derived from an EMBL/GenBank/DDBJ whole genome shotgun (WGS) entry which is preliminary data.</text>
</comment>
<keyword evidence="2" id="KW-0732">Signal</keyword>
<organism evidence="4 5">
    <name type="scientific">Acer negundo</name>
    <name type="common">Box elder</name>
    <dbReference type="NCBI Taxonomy" id="4023"/>
    <lineage>
        <taxon>Eukaryota</taxon>
        <taxon>Viridiplantae</taxon>
        <taxon>Streptophyta</taxon>
        <taxon>Embryophyta</taxon>
        <taxon>Tracheophyta</taxon>
        <taxon>Spermatophyta</taxon>
        <taxon>Magnoliopsida</taxon>
        <taxon>eudicotyledons</taxon>
        <taxon>Gunneridae</taxon>
        <taxon>Pentapetalae</taxon>
        <taxon>rosids</taxon>
        <taxon>malvids</taxon>
        <taxon>Sapindales</taxon>
        <taxon>Sapindaceae</taxon>
        <taxon>Hippocastanoideae</taxon>
        <taxon>Acereae</taxon>
        <taxon>Acer</taxon>
    </lineage>
</organism>
<dbReference type="InterPro" id="IPR025521">
    <property type="entry name" value="Neprosin_propep"/>
</dbReference>
<dbReference type="InterPro" id="IPR004314">
    <property type="entry name" value="Neprosin"/>
</dbReference>
<dbReference type="Pfam" id="PF03080">
    <property type="entry name" value="Neprosin"/>
    <property type="match status" value="1"/>
</dbReference>
<feature type="compositionally biased region" description="Polar residues" evidence="1">
    <location>
        <begin position="96"/>
        <end position="108"/>
    </location>
</feature>
<reference evidence="4" key="2">
    <citation type="submission" date="2023-02" db="EMBL/GenBank/DDBJ databases">
        <authorList>
            <person name="Swenson N.G."/>
            <person name="Wegrzyn J.L."/>
            <person name="Mcevoy S.L."/>
        </authorList>
    </citation>
    <scope>NUCLEOTIDE SEQUENCE</scope>
    <source>
        <strain evidence="4">91603</strain>
        <tissue evidence="4">Leaf</tissue>
    </source>
</reference>
<feature type="signal peptide" evidence="2">
    <location>
        <begin position="1"/>
        <end position="18"/>
    </location>
</feature>
<feature type="domain" description="Neprosin PEP catalytic" evidence="3">
    <location>
        <begin position="150"/>
        <end position="222"/>
    </location>
</feature>
<dbReference type="AlphaFoldDB" id="A0AAD5J9N0"/>
<dbReference type="PROSITE" id="PS52045">
    <property type="entry name" value="NEPROSIN_PEP_CD"/>
    <property type="match status" value="1"/>
</dbReference>
<dbReference type="Pfam" id="PF14365">
    <property type="entry name" value="Neprosin_AP"/>
    <property type="match status" value="1"/>
</dbReference>
<evidence type="ECO:0000256" key="1">
    <source>
        <dbReference type="SAM" id="MobiDB-lite"/>
    </source>
</evidence>
<dbReference type="Proteomes" id="UP001064489">
    <property type="component" value="Chromosome 6"/>
</dbReference>
<evidence type="ECO:0000313" key="4">
    <source>
        <dbReference type="EMBL" id="KAI9191618.1"/>
    </source>
</evidence>
<feature type="region of interest" description="Disordered" evidence="1">
    <location>
        <begin position="88"/>
        <end position="118"/>
    </location>
</feature>
<dbReference type="PANTHER" id="PTHR31589:SF2">
    <property type="entry name" value="ASLB (DUF239)-RELATED"/>
    <property type="match status" value="1"/>
</dbReference>
<keyword evidence="5" id="KW-1185">Reference proteome</keyword>